<keyword evidence="7" id="KW-1185">Reference proteome</keyword>
<evidence type="ECO:0000256" key="3">
    <source>
        <dbReference type="RuleBase" id="RU361153"/>
    </source>
</evidence>
<reference evidence="6 7" key="1">
    <citation type="submission" date="2021-04" db="EMBL/GenBank/DDBJ databases">
        <authorList>
            <person name="Pira H."/>
            <person name="Risdian C."/>
            <person name="Wink J."/>
        </authorList>
    </citation>
    <scope>NUCLEOTIDE SEQUENCE [LARGE SCALE GENOMIC DNA]</scope>
    <source>
        <strain evidence="6 7">WH53</strain>
    </source>
</reference>
<dbReference type="SUPFAM" id="SSF51445">
    <property type="entry name" value="(Trans)glycosidases"/>
    <property type="match status" value="1"/>
</dbReference>
<dbReference type="InterPro" id="IPR017853">
    <property type="entry name" value="GH"/>
</dbReference>
<dbReference type="Proteomes" id="UP000690515">
    <property type="component" value="Unassembled WGS sequence"/>
</dbReference>
<dbReference type="InterPro" id="IPR052066">
    <property type="entry name" value="Glycosphingolipid_Hydrolases"/>
</dbReference>
<comment type="similarity">
    <text evidence="3">Belongs to the glycosyl hydrolase 5 (cellulase A) family.</text>
</comment>
<sequence>MYKYRSFMNKFLYIVLAFLSTMLHAETISDSMLSVTQREGGHWNFIDHYGREVYWRGFNVSGSTKHVEKGFKPFRSVSDAKKALKQLKDKTGTNIIRFLIAWEGVHPAVDRIDYGYLADVVAQIKVAIDNGFFVLVDYHQDLYARHLFNEGSWHTGNGAPAWIVPTDEYPTEYCGIVCVSWSQHNLTNEAVRLAFRRFWENSAVNTEKGERYVQDEYLWQLEKVLQFLKENLSTDEFGYIVGLDPFNEPVDGGMNGLTAEEWDNLRLWPFYQRVRSVMDESGWQARWVFAEPLVFWNTNVGFITPATGGHHLWQSPGQGFVFNSHFYDAARMSWNLSKVKNKTYVDSFQEIVEEADFLKMPPFVSEFGMWLHGKGSKDTNRMLQGIYQGLSTQVTEEGTRQVFYSPFISSTQWHWDYYYGNHHELQNFNSNKLMQTKDAWNDEDFSVVADWGKTYNVAQKLIERAYPRRIPGQLQHFYFAEGGIPNTKGKKAYWASIKLNDQVWLENKPFVWLTWYGKPLNAGLELYLPGWFMGKPLVLITEDSIENWNGEYSQLSDISIMTEGQGGRVYRYAPTEERMQFILIAPAETIPTEQRNLLQLQLRNSIHQRVSPVSFQ</sequence>
<accession>A0ABS5Z8C5</accession>
<keyword evidence="2 3" id="KW-0326">Glycosidase</keyword>
<feature type="domain" description="Glycoside hydrolase family 5" evidence="5">
    <location>
        <begin position="47"/>
        <end position="382"/>
    </location>
</feature>
<dbReference type="EMBL" id="JAGSOY010000001">
    <property type="protein sequence ID" value="MBU2709561.1"/>
    <property type="molecule type" value="Genomic_DNA"/>
</dbReference>
<protein>
    <submittedName>
        <fullName evidence="6">Cellulase family glycosylhydrolase</fullName>
    </submittedName>
</protein>
<dbReference type="InterPro" id="IPR001547">
    <property type="entry name" value="Glyco_hydro_5"/>
</dbReference>
<evidence type="ECO:0000259" key="5">
    <source>
        <dbReference type="Pfam" id="PF00150"/>
    </source>
</evidence>
<evidence type="ECO:0000256" key="2">
    <source>
        <dbReference type="ARBA" id="ARBA00023295"/>
    </source>
</evidence>
<organism evidence="6 7">
    <name type="scientific">Zooshikella harenae</name>
    <dbReference type="NCBI Taxonomy" id="2827238"/>
    <lineage>
        <taxon>Bacteria</taxon>
        <taxon>Pseudomonadati</taxon>
        <taxon>Pseudomonadota</taxon>
        <taxon>Gammaproteobacteria</taxon>
        <taxon>Oceanospirillales</taxon>
        <taxon>Zooshikellaceae</taxon>
        <taxon>Zooshikella</taxon>
    </lineage>
</organism>
<evidence type="ECO:0000256" key="4">
    <source>
        <dbReference type="SAM" id="SignalP"/>
    </source>
</evidence>
<feature type="signal peptide" evidence="4">
    <location>
        <begin position="1"/>
        <end position="25"/>
    </location>
</feature>
<feature type="chain" id="PRO_5046307834" evidence="4">
    <location>
        <begin position="26"/>
        <end position="616"/>
    </location>
</feature>
<dbReference type="PANTHER" id="PTHR31308:SF5">
    <property type="entry name" value="ERGOSTERYL-BETA-GLUCOSIDASE"/>
    <property type="match status" value="1"/>
</dbReference>
<dbReference type="Gene3D" id="3.20.20.80">
    <property type="entry name" value="Glycosidases"/>
    <property type="match status" value="1"/>
</dbReference>
<evidence type="ECO:0000313" key="7">
    <source>
        <dbReference type="Proteomes" id="UP000690515"/>
    </source>
</evidence>
<gene>
    <name evidence="6" type="ORF">KCG35_00655</name>
</gene>
<comment type="caution">
    <text evidence="6">The sequence shown here is derived from an EMBL/GenBank/DDBJ whole genome shotgun (WGS) entry which is preliminary data.</text>
</comment>
<proteinExistence type="inferred from homology"/>
<dbReference type="Pfam" id="PF00150">
    <property type="entry name" value="Cellulase"/>
    <property type="match status" value="1"/>
</dbReference>
<name>A0ABS5Z8C5_9GAMM</name>
<keyword evidence="4" id="KW-0732">Signal</keyword>
<dbReference type="RefSeq" id="WP_215817727.1">
    <property type="nucleotide sequence ID" value="NZ_JAGSOY010000001.1"/>
</dbReference>
<evidence type="ECO:0000313" key="6">
    <source>
        <dbReference type="EMBL" id="MBU2709561.1"/>
    </source>
</evidence>
<evidence type="ECO:0000256" key="1">
    <source>
        <dbReference type="ARBA" id="ARBA00022801"/>
    </source>
</evidence>
<keyword evidence="1 3" id="KW-0378">Hydrolase</keyword>
<dbReference type="PANTHER" id="PTHR31308">
    <property type="match status" value="1"/>
</dbReference>